<reference evidence="2" key="1">
    <citation type="journal article" date="2014" name="Front. Microbiol.">
        <title>High frequency of phylogenetically diverse reductive dehalogenase-homologous genes in deep subseafloor sedimentary metagenomes.</title>
        <authorList>
            <person name="Kawai M."/>
            <person name="Futagami T."/>
            <person name="Toyoda A."/>
            <person name="Takaki Y."/>
            <person name="Nishi S."/>
            <person name="Hori S."/>
            <person name="Arai W."/>
            <person name="Tsubouchi T."/>
            <person name="Morono Y."/>
            <person name="Uchiyama I."/>
            <person name="Ito T."/>
            <person name="Fujiyama A."/>
            <person name="Inagaki F."/>
            <person name="Takami H."/>
        </authorList>
    </citation>
    <scope>NUCLEOTIDE SEQUENCE</scope>
    <source>
        <strain evidence="2">Expedition CK06-06</strain>
    </source>
</reference>
<evidence type="ECO:0000313" key="2">
    <source>
        <dbReference type="EMBL" id="GAI75925.1"/>
    </source>
</evidence>
<feature type="region of interest" description="Disordered" evidence="1">
    <location>
        <begin position="23"/>
        <end position="52"/>
    </location>
</feature>
<protein>
    <submittedName>
        <fullName evidence="2">Uncharacterized protein</fullName>
    </submittedName>
</protein>
<comment type="caution">
    <text evidence="2">The sequence shown here is derived from an EMBL/GenBank/DDBJ whole genome shotgun (WGS) entry which is preliminary data.</text>
</comment>
<dbReference type="AlphaFoldDB" id="X1SKM6"/>
<gene>
    <name evidence="2" type="ORF">S12H4_13531</name>
</gene>
<evidence type="ECO:0000256" key="1">
    <source>
        <dbReference type="SAM" id="MobiDB-lite"/>
    </source>
</evidence>
<organism evidence="2">
    <name type="scientific">marine sediment metagenome</name>
    <dbReference type="NCBI Taxonomy" id="412755"/>
    <lineage>
        <taxon>unclassified sequences</taxon>
        <taxon>metagenomes</taxon>
        <taxon>ecological metagenomes</taxon>
    </lineage>
</organism>
<dbReference type="EMBL" id="BARW01006443">
    <property type="protein sequence ID" value="GAI75925.1"/>
    <property type="molecule type" value="Genomic_DNA"/>
</dbReference>
<name>X1SKM6_9ZZZZ</name>
<sequence length="52" mass="5782">MTVVVPPGFWEFIQYVSEMNGAQVGTDDPNMGRSSSTGRSRKARKLIQLPKI</sequence>
<accession>X1SKM6</accession>
<proteinExistence type="predicted"/>